<reference evidence="2 3" key="1">
    <citation type="submission" date="2019-02" db="EMBL/GenBank/DDBJ databases">
        <title>Deep-cultivation of Planctomycetes and their phenomic and genomic characterization uncovers novel biology.</title>
        <authorList>
            <person name="Wiegand S."/>
            <person name="Jogler M."/>
            <person name="Boedeker C."/>
            <person name="Pinto D."/>
            <person name="Vollmers J."/>
            <person name="Rivas-Marin E."/>
            <person name="Kohn T."/>
            <person name="Peeters S.H."/>
            <person name="Heuer A."/>
            <person name="Rast P."/>
            <person name="Oberbeckmann S."/>
            <person name="Bunk B."/>
            <person name="Jeske O."/>
            <person name="Meyerdierks A."/>
            <person name="Storesund J.E."/>
            <person name="Kallscheuer N."/>
            <person name="Luecker S."/>
            <person name="Lage O.M."/>
            <person name="Pohl T."/>
            <person name="Merkel B.J."/>
            <person name="Hornburger P."/>
            <person name="Mueller R.-W."/>
            <person name="Bruemmer F."/>
            <person name="Labrenz M."/>
            <person name="Spormann A.M."/>
            <person name="Op den Camp H."/>
            <person name="Overmann J."/>
            <person name="Amann R."/>
            <person name="Jetten M.S.M."/>
            <person name="Mascher T."/>
            <person name="Medema M.H."/>
            <person name="Devos D.P."/>
            <person name="Kaster A.-K."/>
            <person name="Ovreas L."/>
            <person name="Rohde M."/>
            <person name="Galperin M.Y."/>
            <person name="Jogler C."/>
        </authorList>
    </citation>
    <scope>NUCLEOTIDE SEQUENCE [LARGE SCALE GENOMIC DNA]</scope>
    <source>
        <strain evidence="2 3">Mal33</strain>
    </source>
</reference>
<dbReference type="EMBL" id="CP036318">
    <property type="protein sequence ID" value="QDV59022.1"/>
    <property type="molecule type" value="Genomic_DNA"/>
</dbReference>
<protein>
    <submittedName>
        <fullName evidence="2">Uncharacterized protein</fullName>
    </submittedName>
</protein>
<feature type="region of interest" description="Disordered" evidence="1">
    <location>
        <begin position="38"/>
        <end position="72"/>
    </location>
</feature>
<evidence type="ECO:0000313" key="3">
    <source>
        <dbReference type="Proteomes" id="UP000316770"/>
    </source>
</evidence>
<sequence length="72" mass="8071">MAERRLVPKPSFVGNEFVTRLMATNEQIVMKQGIGTVGQKYSEEESGEYAPQYPSSREKPNYRNDDGSGNEA</sequence>
<dbReference type="AlphaFoldDB" id="A0A518J116"/>
<organism evidence="2 3">
    <name type="scientific">Rosistilla oblonga</name>
    <dbReference type="NCBI Taxonomy" id="2527990"/>
    <lineage>
        <taxon>Bacteria</taxon>
        <taxon>Pseudomonadati</taxon>
        <taxon>Planctomycetota</taxon>
        <taxon>Planctomycetia</taxon>
        <taxon>Pirellulales</taxon>
        <taxon>Pirellulaceae</taxon>
        <taxon>Rosistilla</taxon>
    </lineage>
</organism>
<dbReference type="Proteomes" id="UP000316770">
    <property type="component" value="Chromosome"/>
</dbReference>
<feature type="compositionally biased region" description="Basic and acidic residues" evidence="1">
    <location>
        <begin position="56"/>
        <end position="66"/>
    </location>
</feature>
<gene>
    <name evidence="2" type="ORF">Mal33_50470</name>
</gene>
<proteinExistence type="predicted"/>
<name>A0A518J116_9BACT</name>
<evidence type="ECO:0000256" key="1">
    <source>
        <dbReference type="SAM" id="MobiDB-lite"/>
    </source>
</evidence>
<accession>A0A518J116</accession>
<evidence type="ECO:0000313" key="2">
    <source>
        <dbReference type="EMBL" id="QDV59022.1"/>
    </source>
</evidence>
<keyword evidence="3" id="KW-1185">Reference proteome</keyword>